<dbReference type="InterPro" id="IPR042206">
    <property type="entry name" value="CRISPR-assoc_Cas1_C"/>
</dbReference>
<organism evidence="1 2">
    <name type="scientific">Vreelandella sulfidaeris</name>
    <dbReference type="NCBI Taxonomy" id="115553"/>
    <lineage>
        <taxon>Bacteria</taxon>
        <taxon>Pseudomonadati</taxon>
        <taxon>Pseudomonadota</taxon>
        <taxon>Gammaproteobacteria</taxon>
        <taxon>Oceanospirillales</taxon>
        <taxon>Halomonadaceae</taxon>
        <taxon>Vreelandella</taxon>
    </lineage>
</organism>
<dbReference type="EMBL" id="AP019514">
    <property type="protein sequence ID" value="BBI62912.1"/>
    <property type="molecule type" value="Genomic_DNA"/>
</dbReference>
<gene>
    <name evidence="1" type="ORF">HSBAA_42180</name>
</gene>
<protein>
    <submittedName>
        <fullName evidence="1">Uncharacterized protein</fullName>
    </submittedName>
</protein>
<evidence type="ECO:0000313" key="2">
    <source>
        <dbReference type="Proteomes" id="UP000320231"/>
    </source>
</evidence>
<sequence length="60" mass="7063">MTDDARKLVLTAYQERKREELLHTFIDEKAPIGMLPILQSQLIARHLRGDLDAYPPFLWK</sequence>
<evidence type="ECO:0000313" key="1">
    <source>
        <dbReference type="EMBL" id="BBI62912.1"/>
    </source>
</evidence>
<dbReference type="AlphaFoldDB" id="A0A455U9P8"/>
<dbReference type="KEGG" id="hsr:HSBAA_42180"/>
<dbReference type="Gene3D" id="1.20.120.920">
    <property type="entry name" value="CRISPR-associated endonuclease Cas1, C-terminal domain"/>
    <property type="match status" value="1"/>
</dbReference>
<proteinExistence type="predicted"/>
<accession>A0A455U9P8</accession>
<dbReference type="Proteomes" id="UP000320231">
    <property type="component" value="Chromosome"/>
</dbReference>
<name>A0A455U9P8_9GAMM</name>
<reference evidence="1 2" key="1">
    <citation type="journal article" date="2019" name="Microbiol. Resour. Announc.">
        <title>Complete Genome Sequence of Halomonas sulfidaeris Strain Esulfide1 Isolated from a Metal Sulfide Rock at a Depth of 2,200 Meters, Obtained Using Nanopore Sequencing.</title>
        <authorList>
            <person name="Saito M."/>
            <person name="Nishigata A."/>
            <person name="Galipon J."/>
            <person name="Arakawa K."/>
        </authorList>
    </citation>
    <scope>NUCLEOTIDE SEQUENCE [LARGE SCALE GENOMIC DNA]</scope>
    <source>
        <strain evidence="1 2">ATCC BAA-803</strain>
    </source>
</reference>